<sequence length="771" mass="86425">MQKRTSIACDGCRAKKIRCDSDDTPEGHACSKCVNAEIECTYIYKRKRRKPNVSEMAPKPFDLAQALIDEVLSSPESYIPPSDSATVRHIIISIAKYARSIQKSLARSRAAIMHMGGDSPLTRQRESASPPSDAYSSEESDDDQVNSETFRQLSIGYWDTRHWGKSSNVRFFYSAMNKDDGNTLNLTRLKRSQYWELDIWKLPQPLTPPPPPYRFPEPDLLWHLINVYFTETAPYFPLIHAPSFKLAVTNSLHLLDYNFGAVVLAICAIGARSSDDSRVLRYDTKLTSGWQWFRQIRLLRPNLIETTSVHELQLYCLAYMYLRHTNMWDSTWTLIGLGLRLAIDSGIHRLKPGNDRTVESELLIRAFWILRGFDIVQGLTLGRPPATTAEEFDLDKPTECDDEYWEKTANGEPFTQPVGKVSLISFLTYYLKLMEIAASVQKSIYSVKTLDSRGDGISLAERNRQKVMEQDSALNDWLASLPVHLQWDPHQPDEFFLNQSAILHTTYHWVQIQVQKNFIVHPSSTRASQSFPSLAICALAARSTVRMAQVVRQRSTDQLAAIAVGRVVLHVAQSVAILMLILWRHLQGIDHGPSTYLKTVASDVSLTIDLLGTAEAVSQIVGRVRDKLIAFVDTEGILSNLPTEAFTASKRTREDGPLRASSSECPEPNIDPIEHRLLAGSQCTASYLNDLSSSNSLNSEASAPTWKCPDGGLDTYIPTTAAFDEAFGGGSQTAYQLSGTDAISPDAIQNELTDWDTFMKDIDDALVSMWD</sequence>
<dbReference type="Pfam" id="PF00172">
    <property type="entry name" value="Zn_clus"/>
    <property type="match status" value="1"/>
</dbReference>
<dbReference type="InterPro" id="IPR007219">
    <property type="entry name" value="XnlR_reg_dom"/>
</dbReference>
<dbReference type="InterPro" id="IPR050987">
    <property type="entry name" value="AtrR-like"/>
</dbReference>
<dbReference type="GO" id="GO:0000981">
    <property type="term" value="F:DNA-binding transcription factor activity, RNA polymerase II-specific"/>
    <property type="evidence" value="ECO:0007669"/>
    <property type="project" value="InterPro"/>
</dbReference>
<dbReference type="GO" id="GO:0008270">
    <property type="term" value="F:zinc ion binding"/>
    <property type="evidence" value="ECO:0007669"/>
    <property type="project" value="InterPro"/>
</dbReference>
<evidence type="ECO:0000313" key="5">
    <source>
        <dbReference type="EMBL" id="KAE9403255.1"/>
    </source>
</evidence>
<dbReference type="OrthoDB" id="4456959at2759"/>
<dbReference type="Pfam" id="PF04082">
    <property type="entry name" value="Fungal_trans"/>
    <property type="match status" value="1"/>
</dbReference>
<gene>
    <name evidence="5" type="ORF">BT96DRAFT_878897</name>
</gene>
<dbReference type="PROSITE" id="PS00463">
    <property type="entry name" value="ZN2_CY6_FUNGAL_1"/>
    <property type="match status" value="1"/>
</dbReference>
<feature type="domain" description="Zn(2)-C6 fungal-type" evidence="4">
    <location>
        <begin position="8"/>
        <end position="42"/>
    </location>
</feature>
<evidence type="ECO:0000256" key="2">
    <source>
        <dbReference type="ARBA" id="ARBA00023242"/>
    </source>
</evidence>
<keyword evidence="6" id="KW-1185">Reference proteome</keyword>
<dbReference type="Proteomes" id="UP000799118">
    <property type="component" value="Unassembled WGS sequence"/>
</dbReference>
<dbReference type="SMART" id="SM00066">
    <property type="entry name" value="GAL4"/>
    <property type="match status" value="1"/>
</dbReference>
<dbReference type="InterPro" id="IPR001138">
    <property type="entry name" value="Zn2Cys6_DnaBD"/>
</dbReference>
<dbReference type="CDD" id="cd00067">
    <property type="entry name" value="GAL4"/>
    <property type="match status" value="1"/>
</dbReference>
<dbReference type="CDD" id="cd12148">
    <property type="entry name" value="fungal_TF_MHR"/>
    <property type="match status" value="1"/>
</dbReference>
<dbReference type="PANTHER" id="PTHR46910:SF38">
    <property type="entry name" value="ZN(2)-C6 FUNGAL-TYPE DOMAIN-CONTAINING PROTEIN"/>
    <property type="match status" value="1"/>
</dbReference>
<reference evidence="5" key="1">
    <citation type="journal article" date="2019" name="Environ. Microbiol.">
        <title>Fungal ecological strategies reflected in gene transcription - a case study of two litter decomposers.</title>
        <authorList>
            <person name="Barbi F."/>
            <person name="Kohler A."/>
            <person name="Barry K."/>
            <person name="Baskaran P."/>
            <person name="Daum C."/>
            <person name="Fauchery L."/>
            <person name="Ihrmark K."/>
            <person name="Kuo A."/>
            <person name="LaButti K."/>
            <person name="Lipzen A."/>
            <person name="Morin E."/>
            <person name="Grigoriev I.V."/>
            <person name="Henrissat B."/>
            <person name="Lindahl B."/>
            <person name="Martin F."/>
        </authorList>
    </citation>
    <scope>NUCLEOTIDE SEQUENCE</scope>
    <source>
        <strain evidence="5">JB14</strain>
    </source>
</reference>
<dbReference type="Gene3D" id="4.10.240.10">
    <property type="entry name" value="Zn(2)-C6 fungal-type DNA-binding domain"/>
    <property type="match status" value="1"/>
</dbReference>
<feature type="region of interest" description="Disordered" evidence="3">
    <location>
        <begin position="116"/>
        <end position="147"/>
    </location>
</feature>
<dbReference type="EMBL" id="ML769427">
    <property type="protein sequence ID" value="KAE9403255.1"/>
    <property type="molecule type" value="Genomic_DNA"/>
</dbReference>
<evidence type="ECO:0000256" key="3">
    <source>
        <dbReference type="SAM" id="MobiDB-lite"/>
    </source>
</evidence>
<protein>
    <recommendedName>
        <fullName evidence="4">Zn(2)-C6 fungal-type domain-containing protein</fullName>
    </recommendedName>
</protein>
<evidence type="ECO:0000256" key="1">
    <source>
        <dbReference type="ARBA" id="ARBA00022723"/>
    </source>
</evidence>
<evidence type="ECO:0000259" key="4">
    <source>
        <dbReference type="PROSITE" id="PS50048"/>
    </source>
</evidence>
<proteinExistence type="predicted"/>
<dbReference type="PROSITE" id="PS50048">
    <property type="entry name" value="ZN2_CY6_FUNGAL_2"/>
    <property type="match status" value="1"/>
</dbReference>
<accession>A0A6A4I395</accession>
<feature type="compositionally biased region" description="Acidic residues" evidence="3">
    <location>
        <begin position="136"/>
        <end position="145"/>
    </location>
</feature>
<dbReference type="PANTHER" id="PTHR46910">
    <property type="entry name" value="TRANSCRIPTION FACTOR PDR1"/>
    <property type="match status" value="1"/>
</dbReference>
<dbReference type="InterPro" id="IPR036864">
    <property type="entry name" value="Zn2-C6_fun-type_DNA-bd_sf"/>
</dbReference>
<keyword evidence="2" id="KW-0539">Nucleus</keyword>
<organism evidence="5 6">
    <name type="scientific">Gymnopus androsaceus JB14</name>
    <dbReference type="NCBI Taxonomy" id="1447944"/>
    <lineage>
        <taxon>Eukaryota</taxon>
        <taxon>Fungi</taxon>
        <taxon>Dikarya</taxon>
        <taxon>Basidiomycota</taxon>
        <taxon>Agaricomycotina</taxon>
        <taxon>Agaricomycetes</taxon>
        <taxon>Agaricomycetidae</taxon>
        <taxon>Agaricales</taxon>
        <taxon>Marasmiineae</taxon>
        <taxon>Omphalotaceae</taxon>
        <taxon>Gymnopus</taxon>
    </lineage>
</organism>
<dbReference type="SMART" id="SM00906">
    <property type="entry name" value="Fungal_trans"/>
    <property type="match status" value="1"/>
</dbReference>
<dbReference type="GO" id="GO:0006351">
    <property type="term" value="P:DNA-templated transcription"/>
    <property type="evidence" value="ECO:0007669"/>
    <property type="project" value="InterPro"/>
</dbReference>
<evidence type="ECO:0000313" key="6">
    <source>
        <dbReference type="Proteomes" id="UP000799118"/>
    </source>
</evidence>
<dbReference type="AlphaFoldDB" id="A0A6A4I395"/>
<dbReference type="GO" id="GO:0003677">
    <property type="term" value="F:DNA binding"/>
    <property type="evidence" value="ECO:0007669"/>
    <property type="project" value="InterPro"/>
</dbReference>
<name>A0A6A4I395_9AGAR</name>
<keyword evidence="1" id="KW-0479">Metal-binding</keyword>
<dbReference type="SUPFAM" id="SSF57701">
    <property type="entry name" value="Zn2/Cys6 DNA-binding domain"/>
    <property type="match status" value="1"/>
</dbReference>